<name>A0ABX2ZRC6_9BACI</name>
<evidence type="ECO:0000313" key="4">
    <source>
        <dbReference type="Proteomes" id="UP000094580"/>
    </source>
</evidence>
<accession>A0ABX2ZRC6</accession>
<protein>
    <submittedName>
        <fullName evidence="3">Diguanylate cyclase</fullName>
    </submittedName>
</protein>
<comment type="caution">
    <text evidence="3">The sequence shown here is derived from an EMBL/GenBank/DDBJ whole genome shotgun (WGS) entry which is preliminary data.</text>
</comment>
<sequence>MISKWFNNPVYFRYAFYISFVVSVLFNLISSVKNDSFYFLYMLNTVIFGLGFYNRPHWFIILVSTIIVLARYYLIPQAGHIISYLITYYLIAYISVGLMKQYQKVKTGSIELILALSKALDSRDNYTAHHSECVANIAYKIAKKMKLSQSLCAVIHQGGLLHDIGKIGIPEHILLKDQKLTEDEYNTIKKHPVIGYDIIKHIDIFNENGIFDIVLYHHERYDGKGYPEGLKGNQIPLTARIVAIADSYDAMISNRLYRKGMSLDDCLKGIEKNKGIQFDPEITDVFLSLFDLRE</sequence>
<keyword evidence="1" id="KW-0472">Membrane</keyword>
<dbReference type="RefSeq" id="WP_069033862.1">
    <property type="nucleotide sequence ID" value="NZ_MDKC01000014.1"/>
</dbReference>
<gene>
    <name evidence="3" type="ORF">BED47_21735</name>
</gene>
<proteinExistence type="predicted"/>
<dbReference type="EMBL" id="MDKC01000014">
    <property type="protein sequence ID" value="ODG91751.1"/>
    <property type="molecule type" value="Genomic_DNA"/>
</dbReference>
<dbReference type="InterPro" id="IPR003607">
    <property type="entry name" value="HD/PDEase_dom"/>
</dbReference>
<dbReference type="PANTHER" id="PTHR43155:SF2">
    <property type="entry name" value="CYCLIC DI-GMP PHOSPHODIESTERASE PA4108"/>
    <property type="match status" value="1"/>
</dbReference>
<evidence type="ECO:0000313" key="3">
    <source>
        <dbReference type="EMBL" id="ODG91751.1"/>
    </source>
</evidence>
<feature type="transmembrane region" description="Helical" evidence="1">
    <location>
        <begin position="58"/>
        <end position="75"/>
    </location>
</feature>
<dbReference type="Proteomes" id="UP000094580">
    <property type="component" value="Unassembled WGS sequence"/>
</dbReference>
<feature type="domain" description="HD-GYP" evidence="2">
    <location>
        <begin position="105"/>
        <end position="294"/>
    </location>
</feature>
<keyword evidence="4" id="KW-1185">Reference proteome</keyword>
<dbReference type="Gene3D" id="1.10.3210.10">
    <property type="entry name" value="Hypothetical protein af1432"/>
    <property type="match status" value="1"/>
</dbReference>
<dbReference type="PROSITE" id="PS51832">
    <property type="entry name" value="HD_GYP"/>
    <property type="match status" value="1"/>
</dbReference>
<reference evidence="3 4" key="1">
    <citation type="submission" date="2016-07" db="EMBL/GenBank/DDBJ databases">
        <authorList>
            <person name="Townsley L."/>
            <person name="Shank E.A."/>
        </authorList>
    </citation>
    <scope>NUCLEOTIDE SEQUENCE [LARGE SCALE GENOMIC DNA]</scope>
    <source>
        <strain evidence="3 4">CH01</strain>
    </source>
</reference>
<dbReference type="CDD" id="cd00077">
    <property type="entry name" value="HDc"/>
    <property type="match status" value="1"/>
</dbReference>
<organism evidence="3 4">
    <name type="scientific">Gottfriedia luciferensis</name>
    <dbReference type="NCBI Taxonomy" id="178774"/>
    <lineage>
        <taxon>Bacteria</taxon>
        <taxon>Bacillati</taxon>
        <taxon>Bacillota</taxon>
        <taxon>Bacilli</taxon>
        <taxon>Bacillales</taxon>
        <taxon>Bacillaceae</taxon>
        <taxon>Gottfriedia</taxon>
    </lineage>
</organism>
<keyword evidence="1" id="KW-0812">Transmembrane</keyword>
<dbReference type="InterPro" id="IPR037522">
    <property type="entry name" value="HD_GYP_dom"/>
</dbReference>
<dbReference type="InterPro" id="IPR006675">
    <property type="entry name" value="HDIG_dom"/>
</dbReference>
<dbReference type="PANTHER" id="PTHR43155">
    <property type="entry name" value="CYCLIC DI-GMP PHOSPHODIESTERASE PA4108-RELATED"/>
    <property type="match status" value="1"/>
</dbReference>
<feature type="transmembrane region" description="Helical" evidence="1">
    <location>
        <begin position="36"/>
        <end position="53"/>
    </location>
</feature>
<dbReference type="NCBIfam" id="TIGR00277">
    <property type="entry name" value="HDIG"/>
    <property type="match status" value="1"/>
</dbReference>
<feature type="transmembrane region" description="Helical" evidence="1">
    <location>
        <begin position="81"/>
        <end position="99"/>
    </location>
</feature>
<dbReference type="SMART" id="SM00471">
    <property type="entry name" value="HDc"/>
    <property type="match status" value="1"/>
</dbReference>
<evidence type="ECO:0000259" key="2">
    <source>
        <dbReference type="PROSITE" id="PS51832"/>
    </source>
</evidence>
<dbReference type="SUPFAM" id="SSF109604">
    <property type="entry name" value="HD-domain/PDEase-like"/>
    <property type="match status" value="1"/>
</dbReference>
<keyword evidence="1" id="KW-1133">Transmembrane helix</keyword>
<evidence type="ECO:0000256" key="1">
    <source>
        <dbReference type="SAM" id="Phobius"/>
    </source>
</evidence>
<feature type="transmembrane region" description="Helical" evidence="1">
    <location>
        <begin position="12"/>
        <end position="30"/>
    </location>
</feature>
<dbReference type="Pfam" id="PF13487">
    <property type="entry name" value="HD_5"/>
    <property type="match status" value="1"/>
</dbReference>